<keyword evidence="3 5" id="KW-1133">Transmembrane helix</keyword>
<evidence type="ECO:0000256" key="3">
    <source>
        <dbReference type="ARBA" id="ARBA00022989"/>
    </source>
</evidence>
<proteinExistence type="predicted"/>
<feature type="transmembrane region" description="Helical" evidence="5">
    <location>
        <begin position="267"/>
        <end position="291"/>
    </location>
</feature>
<sequence length="299" mass="33935">MQVFLIRLPFAISGLGLALIATGNLFKFISLPASYLCYFLGILIFLTIFLKLILSWPQTKEDLRSPITASSFATFFMGLQLLSAILHLGTVVWGAAALSFLIYLVWFSWFFALRKDLSLVYPSWVIVYVGIATIAVSGMTYSQQLLSWLSWLLALILYLLVFPAIVLRLYQFPLKNSQRPLLVILAAPTSLLLVAYLSLEGWQRWLAVLLLMLSQVIYIWSLYQISCILMQEFSPLWSALTFPLAISATALKLSILRLKLPVIFRYLSFLESGLVILTVCLILFLYSCFLWSKKQSDVL</sequence>
<feature type="transmembrane region" description="Helical" evidence="5">
    <location>
        <begin position="66"/>
        <end position="86"/>
    </location>
</feature>
<evidence type="ECO:0000313" key="6">
    <source>
        <dbReference type="EMBL" id="MFC3931422.1"/>
    </source>
</evidence>
<reference evidence="7" key="1">
    <citation type="journal article" date="2019" name="Int. J. Syst. Evol. Microbiol.">
        <title>The Global Catalogue of Microorganisms (GCM) 10K type strain sequencing project: providing services to taxonomists for standard genome sequencing and annotation.</title>
        <authorList>
            <consortium name="The Broad Institute Genomics Platform"/>
            <consortium name="The Broad Institute Genome Sequencing Center for Infectious Disease"/>
            <person name="Wu L."/>
            <person name="Ma J."/>
        </authorList>
    </citation>
    <scope>NUCLEOTIDE SEQUENCE [LARGE SCALE GENOMIC DNA]</scope>
    <source>
        <strain evidence="7">CCUG 58728</strain>
    </source>
</reference>
<feature type="transmembrane region" description="Helical" evidence="5">
    <location>
        <begin position="181"/>
        <end position="199"/>
    </location>
</feature>
<dbReference type="PANTHER" id="PTHR37955">
    <property type="entry name" value="TELLURITE RESISTANCE PROTEIN TEHA"/>
    <property type="match status" value="1"/>
</dbReference>
<evidence type="ECO:0000256" key="4">
    <source>
        <dbReference type="ARBA" id="ARBA00023136"/>
    </source>
</evidence>
<dbReference type="InterPro" id="IPR052951">
    <property type="entry name" value="Tellurite_res_ion_channel"/>
</dbReference>
<accession>A0ABV8CZG0</accession>
<dbReference type="Pfam" id="PF03595">
    <property type="entry name" value="SLAC1"/>
    <property type="match status" value="1"/>
</dbReference>
<keyword evidence="2 5" id="KW-0812">Transmembrane</keyword>
<gene>
    <name evidence="6" type="ORF">ACFOSE_01215</name>
</gene>
<feature type="transmembrane region" description="Helical" evidence="5">
    <location>
        <begin position="119"/>
        <end position="142"/>
    </location>
</feature>
<feature type="transmembrane region" description="Helical" evidence="5">
    <location>
        <begin position="205"/>
        <end position="223"/>
    </location>
</feature>
<evidence type="ECO:0000313" key="7">
    <source>
        <dbReference type="Proteomes" id="UP001595901"/>
    </source>
</evidence>
<feature type="transmembrane region" description="Helical" evidence="5">
    <location>
        <begin position="148"/>
        <end position="169"/>
    </location>
</feature>
<dbReference type="Gene3D" id="1.50.10.150">
    <property type="entry name" value="Voltage-dependent anion channel"/>
    <property type="match status" value="1"/>
</dbReference>
<protein>
    <recommendedName>
        <fullName evidence="8">C4-dicarboxylate transporter/malic acid transport protein</fullName>
    </recommendedName>
</protein>
<evidence type="ECO:0000256" key="5">
    <source>
        <dbReference type="SAM" id="Phobius"/>
    </source>
</evidence>
<feature type="transmembrane region" description="Helical" evidence="5">
    <location>
        <begin position="33"/>
        <end position="54"/>
    </location>
</feature>
<dbReference type="RefSeq" id="WP_380429430.1">
    <property type="nucleotide sequence ID" value="NZ_JBHSAC010000010.1"/>
</dbReference>
<keyword evidence="7" id="KW-1185">Reference proteome</keyword>
<dbReference type="InterPro" id="IPR004695">
    <property type="entry name" value="SLAC1/Mae1/Ssu1/TehA"/>
</dbReference>
<dbReference type="InterPro" id="IPR038665">
    <property type="entry name" value="Voltage-dep_anion_channel_sf"/>
</dbReference>
<comment type="subcellular location">
    <subcellularLocation>
        <location evidence="1">Membrane</location>
        <topology evidence="1">Multi-pass membrane protein</topology>
    </subcellularLocation>
</comment>
<dbReference type="Proteomes" id="UP001595901">
    <property type="component" value="Unassembled WGS sequence"/>
</dbReference>
<dbReference type="EMBL" id="JBHSAC010000010">
    <property type="protein sequence ID" value="MFC3931422.1"/>
    <property type="molecule type" value="Genomic_DNA"/>
</dbReference>
<name>A0ABV8CZG0_9STRE</name>
<feature type="transmembrane region" description="Helical" evidence="5">
    <location>
        <begin position="235"/>
        <end position="255"/>
    </location>
</feature>
<feature type="transmembrane region" description="Helical" evidence="5">
    <location>
        <begin position="92"/>
        <end position="112"/>
    </location>
</feature>
<keyword evidence="4 5" id="KW-0472">Membrane</keyword>
<organism evidence="6 7">
    <name type="scientific">Streptococcus dentapri</name>
    <dbReference type="NCBI Taxonomy" id="573564"/>
    <lineage>
        <taxon>Bacteria</taxon>
        <taxon>Bacillati</taxon>
        <taxon>Bacillota</taxon>
        <taxon>Bacilli</taxon>
        <taxon>Lactobacillales</taxon>
        <taxon>Streptococcaceae</taxon>
        <taxon>Streptococcus</taxon>
    </lineage>
</organism>
<evidence type="ECO:0008006" key="8">
    <source>
        <dbReference type="Google" id="ProtNLM"/>
    </source>
</evidence>
<evidence type="ECO:0000256" key="2">
    <source>
        <dbReference type="ARBA" id="ARBA00022692"/>
    </source>
</evidence>
<evidence type="ECO:0000256" key="1">
    <source>
        <dbReference type="ARBA" id="ARBA00004141"/>
    </source>
</evidence>
<comment type="caution">
    <text evidence="6">The sequence shown here is derived from an EMBL/GenBank/DDBJ whole genome shotgun (WGS) entry which is preliminary data.</text>
</comment>
<dbReference type="PANTHER" id="PTHR37955:SF1">
    <property type="entry name" value="DEP DOMAIN-CONTAINING PROTEIN"/>
    <property type="match status" value="1"/>
</dbReference>